<comment type="caution">
    <text evidence="15">The sequence shown here is derived from an EMBL/GenBank/DDBJ whole genome shotgun (WGS) entry which is preliminary data.</text>
</comment>
<keyword evidence="6" id="KW-0862">Zinc</keyword>
<dbReference type="SUPFAM" id="SSF109640">
    <property type="entry name" value="KRAB domain (Kruppel-associated box)"/>
    <property type="match status" value="1"/>
</dbReference>
<dbReference type="PROSITE" id="PS00028">
    <property type="entry name" value="ZINC_FINGER_C2H2_1"/>
    <property type="match status" value="3"/>
</dbReference>
<feature type="domain" description="C2H2-type" evidence="13">
    <location>
        <begin position="455"/>
        <end position="482"/>
    </location>
</feature>
<evidence type="ECO:0000256" key="1">
    <source>
        <dbReference type="ARBA" id="ARBA00004123"/>
    </source>
</evidence>
<dbReference type="SUPFAM" id="SSF57667">
    <property type="entry name" value="beta-beta-alpha zinc fingers"/>
    <property type="match status" value="2"/>
</dbReference>
<evidence type="ECO:0000256" key="8">
    <source>
        <dbReference type="ARBA" id="ARBA00023125"/>
    </source>
</evidence>
<dbReference type="Gene3D" id="6.10.140.140">
    <property type="match status" value="1"/>
</dbReference>
<dbReference type="PANTHER" id="PTHR24381:SF443">
    <property type="entry name" value="ZINC FINGER PROTEIN CKR1"/>
    <property type="match status" value="1"/>
</dbReference>
<keyword evidence="3" id="KW-0479">Metal-binding</keyword>
<evidence type="ECO:0000256" key="6">
    <source>
        <dbReference type="ARBA" id="ARBA00022833"/>
    </source>
</evidence>
<dbReference type="InterPro" id="IPR013087">
    <property type="entry name" value="Znf_C2H2_type"/>
</dbReference>
<evidence type="ECO:0000313" key="16">
    <source>
        <dbReference type="Proteomes" id="UP001066276"/>
    </source>
</evidence>
<keyword evidence="10" id="KW-0539">Nucleus</keyword>
<dbReference type="GO" id="GO:0008270">
    <property type="term" value="F:zinc ion binding"/>
    <property type="evidence" value="ECO:0007669"/>
    <property type="project" value="UniProtKB-KW"/>
</dbReference>
<comment type="subcellular location">
    <subcellularLocation>
        <location evidence="1">Nucleus</location>
    </subcellularLocation>
</comment>
<dbReference type="InterPro" id="IPR036236">
    <property type="entry name" value="Znf_C2H2_sf"/>
</dbReference>
<feature type="domain" description="C2H2-type" evidence="13">
    <location>
        <begin position="427"/>
        <end position="454"/>
    </location>
</feature>
<keyword evidence="4" id="KW-0677">Repeat</keyword>
<dbReference type="CDD" id="cd07765">
    <property type="entry name" value="KRAB_A-box"/>
    <property type="match status" value="1"/>
</dbReference>
<dbReference type="FunFam" id="3.30.160.60:FF:000295">
    <property type="entry name" value="zinc finger protein 19"/>
    <property type="match status" value="1"/>
</dbReference>
<dbReference type="GO" id="GO:0000981">
    <property type="term" value="F:DNA-binding transcription factor activity, RNA polymerase II-specific"/>
    <property type="evidence" value="ECO:0007669"/>
    <property type="project" value="TreeGrafter"/>
</dbReference>
<name>A0AAV7QK33_PLEWA</name>
<dbReference type="FunFam" id="3.30.160.60:FF:001343">
    <property type="entry name" value="Zinc finger protein 568"/>
    <property type="match status" value="1"/>
</dbReference>
<evidence type="ECO:0000259" key="13">
    <source>
        <dbReference type="PROSITE" id="PS50157"/>
    </source>
</evidence>
<organism evidence="15 16">
    <name type="scientific">Pleurodeles waltl</name>
    <name type="common">Iberian ribbed newt</name>
    <dbReference type="NCBI Taxonomy" id="8319"/>
    <lineage>
        <taxon>Eukaryota</taxon>
        <taxon>Metazoa</taxon>
        <taxon>Chordata</taxon>
        <taxon>Craniata</taxon>
        <taxon>Vertebrata</taxon>
        <taxon>Euteleostomi</taxon>
        <taxon>Amphibia</taxon>
        <taxon>Batrachia</taxon>
        <taxon>Caudata</taxon>
        <taxon>Salamandroidea</taxon>
        <taxon>Salamandridae</taxon>
        <taxon>Pleurodelinae</taxon>
        <taxon>Pleurodeles</taxon>
    </lineage>
</organism>
<proteinExistence type="inferred from homology"/>
<keyword evidence="9" id="KW-0804">Transcription</keyword>
<dbReference type="InterPro" id="IPR001909">
    <property type="entry name" value="KRAB"/>
</dbReference>
<dbReference type="SMART" id="SM00355">
    <property type="entry name" value="ZnF_C2H2"/>
    <property type="match status" value="3"/>
</dbReference>
<evidence type="ECO:0000256" key="5">
    <source>
        <dbReference type="ARBA" id="ARBA00022771"/>
    </source>
</evidence>
<keyword evidence="16" id="KW-1185">Reference proteome</keyword>
<dbReference type="GO" id="GO:0000977">
    <property type="term" value="F:RNA polymerase II transcription regulatory region sequence-specific DNA binding"/>
    <property type="evidence" value="ECO:0007669"/>
    <property type="project" value="TreeGrafter"/>
</dbReference>
<dbReference type="PANTHER" id="PTHR24381">
    <property type="entry name" value="ZINC FINGER PROTEIN"/>
    <property type="match status" value="1"/>
</dbReference>
<dbReference type="Gene3D" id="3.30.160.60">
    <property type="entry name" value="Classic Zinc Finger"/>
    <property type="match status" value="3"/>
</dbReference>
<evidence type="ECO:0000259" key="14">
    <source>
        <dbReference type="PROSITE" id="PS50805"/>
    </source>
</evidence>
<feature type="region of interest" description="Disordered" evidence="12">
    <location>
        <begin position="1"/>
        <end position="66"/>
    </location>
</feature>
<feature type="domain" description="C2H2-type" evidence="13">
    <location>
        <begin position="483"/>
        <end position="509"/>
    </location>
</feature>
<feature type="compositionally biased region" description="Basic and acidic residues" evidence="12">
    <location>
        <begin position="1"/>
        <end position="14"/>
    </location>
</feature>
<protein>
    <submittedName>
        <fullName evidence="15">Uncharacterized protein</fullName>
    </submittedName>
</protein>
<evidence type="ECO:0000313" key="15">
    <source>
        <dbReference type="EMBL" id="KAJ1139706.1"/>
    </source>
</evidence>
<keyword evidence="5 11" id="KW-0863">Zinc-finger</keyword>
<evidence type="ECO:0000256" key="9">
    <source>
        <dbReference type="ARBA" id="ARBA00023163"/>
    </source>
</evidence>
<dbReference type="Pfam" id="PF00096">
    <property type="entry name" value="zf-C2H2"/>
    <property type="match status" value="3"/>
</dbReference>
<dbReference type="PROSITE" id="PS50157">
    <property type="entry name" value="ZINC_FINGER_C2H2_2"/>
    <property type="match status" value="3"/>
</dbReference>
<reference evidence="15" key="1">
    <citation type="journal article" date="2022" name="bioRxiv">
        <title>Sequencing and chromosome-scale assembly of the giantPleurodeles waltlgenome.</title>
        <authorList>
            <person name="Brown T."/>
            <person name="Elewa A."/>
            <person name="Iarovenko S."/>
            <person name="Subramanian E."/>
            <person name="Araus A.J."/>
            <person name="Petzold A."/>
            <person name="Susuki M."/>
            <person name="Suzuki K.-i.T."/>
            <person name="Hayashi T."/>
            <person name="Toyoda A."/>
            <person name="Oliveira C."/>
            <person name="Osipova E."/>
            <person name="Leigh N.D."/>
            <person name="Simon A."/>
            <person name="Yun M.H."/>
        </authorList>
    </citation>
    <scope>NUCLEOTIDE SEQUENCE</scope>
    <source>
        <strain evidence="15">20211129_DDA</strain>
        <tissue evidence="15">Liver</tissue>
    </source>
</reference>
<evidence type="ECO:0000256" key="12">
    <source>
        <dbReference type="SAM" id="MobiDB-lite"/>
    </source>
</evidence>
<accession>A0AAV7QK33</accession>
<dbReference type="GO" id="GO:0005634">
    <property type="term" value="C:nucleus"/>
    <property type="evidence" value="ECO:0007669"/>
    <property type="project" value="UniProtKB-SubCell"/>
</dbReference>
<dbReference type="SMART" id="SM00349">
    <property type="entry name" value="KRAB"/>
    <property type="match status" value="1"/>
</dbReference>
<dbReference type="FunFam" id="3.30.160.60:FF:000382">
    <property type="entry name" value="zinc finger protein 35 isoform X4"/>
    <property type="match status" value="1"/>
</dbReference>
<dbReference type="Pfam" id="PF01352">
    <property type="entry name" value="KRAB"/>
    <property type="match status" value="1"/>
</dbReference>
<evidence type="ECO:0000256" key="10">
    <source>
        <dbReference type="ARBA" id="ARBA00023242"/>
    </source>
</evidence>
<keyword evidence="8" id="KW-0238">DNA-binding</keyword>
<sequence length="509" mass="58416">MEATDRGRCSDPAHVEVTAGDQPLPWSRRRLPLRPLETSTDSGPPFYRSPASGSGRLPAAEPACISDSRSRNRADYRQLPTSLCAEVTKAPVSFCDVAAYFSEDEWKLLHLWQEELYKKVMKEIHQALFSLGPAIATAVFSLRAKEKEDVYPVDEQLSHGKSASGCSPQRPPLNANNFPTMLDKSVANSTEYMGAETDEKHCRPSSVLSFMIKEENDNYVTDKKHTEQGNEIFKQGNPVVKSAFSISFSTKEEIQPQEELTHQEIAPDYGSSTRREIKFPAMCAEKTELRHLTRKAKVKRTQPRTQLWPVLEQEKTVQPESCFSNPVYSNANLETQRDERSGDYNKCENNLRTENVVTCEPNTQTQRSWHSREYHEAEKFLSVKHHLRNEHTHPTEKHYNSNDGDKSVSWMGSQVEQRNVQMGERQYQCTECDKSFKHKESLIEHQRTHTGQRPYHCTDCGKSFIRKRTLIAHRRIHTGERPYQCTGCGKSFSLKHNLNTHQKTCRHYL</sequence>
<dbReference type="EMBL" id="JANPWB010000010">
    <property type="protein sequence ID" value="KAJ1139706.1"/>
    <property type="molecule type" value="Genomic_DNA"/>
</dbReference>
<evidence type="ECO:0000256" key="4">
    <source>
        <dbReference type="ARBA" id="ARBA00022737"/>
    </source>
</evidence>
<dbReference type="PROSITE" id="PS50805">
    <property type="entry name" value="KRAB"/>
    <property type="match status" value="1"/>
</dbReference>
<feature type="domain" description="KRAB" evidence="14">
    <location>
        <begin position="92"/>
        <end position="163"/>
    </location>
</feature>
<evidence type="ECO:0000256" key="11">
    <source>
        <dbReference type="PROSITE-ProRule" id="PRU00042"/>
    </source>
</evidence>
<gene>
    <name evidence="15" type="ORF">NDU88_006073</name>
</gene>
<evidence type="ECO:0000256" key="3">
    <source>
        <dbReference type="ARBA" id="ARBA00022723"/>
    </source>
</evidence>
<dbReference type="AlphaFoldDB" id="A0AAV7QK33"/>
<dbReference type="InterPro" id="IPR036051">
    <property type="entry name" value="KRAB_dom_sf"/>
</dbReference>
<keyword evidence="7" id="KW-0805">Transcription regulation</keyword>
<evidence type="ECO:0000256" key="2">
    <source>
        <dbReference type="ARBA" id="ARBA00006991"/>
    </source>
</evidence>
<evidence type="ECO:0000256" key="7">
    <source>
        <dbReference type="ARBA" id="ARBA00023015"/>
    </source>
</evidence>
<dbReference type="Proteomes" id="UP001066276">
    <property type="component" value="Chromosome 6"/>
</dbReference>
<comment type="similarity">
    <text evidence="2">Belongs to the krueppel C2H2-type zinc-finger protein family.</text>
</comment>